<dbReference type="InterPro" id="IPR050789">
    <property type="entry name" value="Diverse_Enzym_Activities"/>
</dbReference>
<accession>A0A934R3X3</accession>
<dbReference type="InterPro" id="IPR012338">
    <property type="entry name" value="Beta-lactam/transpept-like"/>
</dbReference>
<gene>
    <name evidence="3" type="ORF">JIN84_03910</name>
</gene>
<feature type="chain" id="PRO_5037334873" evidence="1">
    <location>
        <begin position="22"/>
        <end position="380"/>
    </location>
</feature>
<evidence type="ECO:0000256" key="1">
    <source>
        <dbReference type="SAM" id="SignalP"/>
    </source>
</evidence>
<dbReference type="SUPFAM" id="SSF56601">
    <property type="entry name" value="beta-lactamase/transpeptidase-like"/>
    <property type="match status" value="1"/>
</dbReference>
<sequence>MTKNLGLSVLCACALVSPLHAAPPVNEEVAKSIRSFIEAKEIAGAVTLVADGEKILHLSADGFSDIDSKKPMAEDSVFWIASMSKPVTATAVMMMQDEGKLSVDDPVSKYLPEFSGDKSGITIKQCLTHSSGLSDLSGEEVKGVTTLKDLVPLFTAKPLQFAPDSKWSYCQTGINTAARVVEVVSGKSFPEFLQERLFDPLGMKDTSFYPGEETSSRLASAYKRTEAGELEKAPLFFLGGSPPWVKNRYPMANGGLFSTAGDYAKFAQMILNGGESGGKRYVKSETVKQMTTVQSGDLATGFTPGNGWGLGWCVVREPQGITAALSSGTFGHGGLFGTQAWIDPVKKRIYLLLIQRANFTNQGGSDGSDIRRDFQNAAAK</sequence>
<protein>
    <submittedName>
        <fullName evidence="3">Beta-lactamase family protein</fullName>
    </submittedName>
</protein>
<name>A0A934R3X3_9BACT</name>
<feature type="domain" description="Beta-lactamase-related" evidence="2">
    <location>
        <begin position="31"/>
        <end position="359"/>
    </location>
</feature>
<proteinExistence type="predicted"/>
<dbReference type="AlphaFoldDB" id="A0A934R3X3"/>
<dbReference type="EMBL" id="JAENIK010000004">
    <property type="protein sequence ID" value="MBK1814744.1"/>
    <property type="molecule type" value="Genomic_DNA"/>
</dbReference>
<comment type="caution">
    <text evidence="3">The sequence shown here is derived from an EMBL/GenBank/DDBJ whole genome shotgun (WGS) entry which is preliminary data.</text>
</comment>
<dbReference type="PANTHER" id="PTHR43283">
    <property type="entry name" value="BETA-LACTAMASE-RELATED"/>
    <property type="match status" value="1"/>
</dbReference>
<evidence type="ECO:0000313" key="3">
    <source>
        <dbReference type="EMBL" id="MBK1814744.1"/>
    </source>
</evidence>
<dbReference type="PANTHER" id="PTHR43283:SF3">
    <property type="entry name" value="BETA-LACTAMASE FAMILY PROTEIN (AFU_ORTHOLOGUE AFUA_5G07500)"/>
    <property type="match status" value="1"/>
</dbReference>
<dbReference type="Proteomes" id="UP000600139">
    <property type="component" value="Unassembled WGS sequence"/>
</dbReference>
<dbReference type="RefSeq" id="WP_200349696.1">
    <property type="nucleotide sequence ID" value="NZ_BAABHZ010000010.1"/>
</dbReference>
<dbReference type="Gene3D" id="3.40.710.10">
    <property type="entry name" value="DD-peptidase/beta-lactamase superfamily"/>
    <property type="match status" value="1"/>
</dbReference>
<dbReference type="InterPro" id="IPR001466">
    <property type="entry name" value="Beta-lactam-related"/>
</dbReference>
<keyword evidence="1" id="KW-0732">Signal</keyword>
<reference evidence="3" key="1">
    <citation type="submission" date="2021-01" db="EMBL/GenBank/DDBJ databases">
        <title>Modified the classification status of verrucomicrobia.</title>
        <authorList>
            <person name="Feng X."/>
        </authorList>
    </citation>
    <scope>NUCLEOTIDE SEQUENCE</scope>
    <source>
        <strain evidence="3">JCM 18052</strain>
    </source>
</reference>
<evidence type="ECO:0000313" key="4">
    <source>
        <dbReference type="Proteomes" id="UP000600139"/>
    </source>
</evidence>
<evidence type="ECO:0000259" key="2">
    <source>
        <dbReference type="Pfam" id="PF00144"/>
    </source>
</evidence>
<organism evidence="3 4">
    <name type="scientific">Luteolibacter yonseiensis</name>
    <dbReference type="NCBI Taxonomy" id="1144680"/>
    <lineage>
        <taxon>Bacteria</taxon>
        <taxon>Pseudomonadati</taxon>
        <taxon>Verrucomicrobiota</taxon>
        <taxon>Verrucomicrobiia</taxon>
        <taxon>Verrucomicrobiales</taxon>
        <taxon>Verrucomicrobiaceae</taxon>
        <taxon>Luteolibacter</taxon>
    </lineage>
</organism>
<dbReference type="Pfam" id="PF00144">
    <property type="entry name" value="Beta-lactamase"/>
    <property type="match status" value="1"/>
</dbReference>
<feature type="signal peptide" evidence="1">
    <location>
        <begin position="1"/>
        <end position="21"/>
    </location>
</feature>
<keyword evidence="4" id="KW-1185">Reference proteome</keyword>